<keyword evidence="2" id="KW-0472">Membrane</keyword>
<organism evidence="4 5">
    <name type="scientific">Saccharopolyspora mangrovi</name>
    <dbReference type="NCBI Taxonomy" id="3082379"/>
    <lineage>
        <taxon>Bacteria</taxon>
        <taxon>Bacillati</taxon>
        <taxon>Actinomycetota</taxon>
        <taxon>Actinomycetes</taxon>
        <taxon>Pseudonocardiales</taxon>
        <taxon>Pseudonocardiaceae</taxon>
        <taxon>Saccharopolyspora</taxon>
    </lineage>
</organism>
<evidence type="ECO:0000256" key="2">
    <source>
        <dbReference type="SAM" id="Phobius"/>
    </source>
</evidence>
<feature type="region of interest" description="Disordered" evidence="1">
    <location>
        <begin position="1"/>
        <end position="26"/>
    </location>
</feature>
<accession>A0ABU6A6C3</accession>
<protein>
    <recommendedName>
        <fullName evidence="3">DUF8017 domain-containing protein</fullName>
    </recommendedName>
</protein>
<dbReference type="Pfam" id="PF26056">
    <property type="entry name" value="DUF8017"/>
    <property type="match status" value="1"/>
</dbReference>
<dbReference type="InterPro" id="IPR058330">
    <property type="entry name" value="DUF8017"/>
</dbReference>
<reference evidence="4 5" key="1">
    <citation type="submission" date="2023-10" db="EMBL/GenBank/DDBJ databases">
        <title>Saccharopolyspora sp. nov., isolated from mangrove soil.</title>
        <authorList>
            <person name="Lu Y."/>
            <person name="Liu W."/>
        </authorList>
    </citation>
    <scope>NUCLEOTIDE SEQUENCE [LARGE SCALE GENOMIC DNA]</scope>
    <source>
        <strain evidence="4 5">S2-29</strain>
    </source>
</reference>
<feature type="transmembrane region" description="Helical" evidence="2">
    <location>
        <begin position="33"/>
        <end position="55"/>
    </location>
</feature>
<feature type="domain" description="DUF8017" evidence="3">
    <location>
        <begin position="77"/>
        <end position="258"/>
    </location>
</feature>
<keyword evidence="5" id="KW-1185">Reference proteome</keyword>
<keyword evidence="2" id="KW-1133">Transmembrane helix</keyword>
<name>A0ABU6A6C3_9PSEU</name>
<keyword evidence="2" id="KW-0812">Transmembrane</keyword>
<evidence type="ECO:0000313" key="4">
    <source>
        <dbReference type="EMBL" id="MEB3367036.1"/>
    </source>
</evidence>
<dbReference type="Proteomes" id="UP001327093">
    <property type="component" value="Unassembled WGS sequence"/>
</dbReference>
<dbReference type="EMBL" id="JAWLNX010000003">
    <property type="protein sequence ID" value="MEB3367036.1"/>
    <property type="molecule type" value="Genomic_DNA"/>
</dbReference>
<sequence>MSTPGGPWDPRQQYRGFGAFQQPEPPRRKRRGWLITAIVLGAVVLIGAMAAIVVIELRDRRAAPAPPAPLATTPEIEPVVLGWQAVAVPKRQAAYDVPPDWEVDPNPEDVHAVGPPADAVTLTGVAHQQLGFCPGDDNSFRAMAGASARLGPDNAAVADETLRTFIGHAFTRDGVPPVVEQSPPEQLQLTGGVPATRVNARVTLPAPAGCDARSVAVAVVATNSDGTSSVVFVTAADQDVPGAVSAAVLDRLSASLRPR</sequence>
<gene>
    <name evidence="4" type="ORF">R4I43_06440</name>
</gene>
<evidence type="ECO:0000259" key="3">
    <source>
        <dbReference type="Pfam" id="PF26056"/>
    </source>
</evidence>
<comment type="caution">
    <text evidence="4">The sequence shown here is derived from an EMBL/GenBank/DDBJ whole genome shotgun (WGS) entry which is preliminary data.</text>
</comment>
<evidence type="ECO:0000313" key="5">
    <source>
        <dbReference type="Proteomes" id="UP001327093"/>
    </source>
</evidence>
<evidence type="ECO:0000256" key="1">
    <source>
        <dbReference type="SAM" id="MobiDB-lite"/>
    </source>
</evidence>
<proteinExistence type="predicted"/>
<dbReference type="RefSeq" id="WP_324264581.1">
    <property type="nucleotide sequence ID" value="NZ_JAWLNX010000003.1"/>
</dbReference>